<sequence length="579" mass="65405">MATLVILRGLPASGKSTWARKTAATTPNTVVVSLDGLRRMTAGSLAAYHQRRTDRTEQLIVRAAHAMACDALRKGVNVIMDAQNATMERVHALVGLAADCNADVQTVAFPASLDTLLERNRARAEDDRVPEEYLRAQYERYAATIAVPMQWVRVPVEPAGRHMWRPSEHGHATALVDAMGAYRMACKPLSVEPFRMVKAFLPSQHGRNHTADMLRVPALDNPLMPSDVYCAWLRHGASPAWLDWRMSDTDDLPCPEPEPTLLDRMRANPNVRVMPVRGEDDLWACNFTRDAFRNHAWDEYSSKARGLFLNSAGDVVMRGFDKFFNLGENEQTSLDNVLEHMTYPARVEMKENGFLGLIGATEQEGVFRFYSKSGQTNYSPLIEKAFLHDLPDPYTRHEIWQTMRAHDVTVACEIVDAESDQHIIHYDKSRLYYLHAIHNHVEFAIDMQADSLLNTLFPYRPDWYMIQDETGLRQALHDAALSSREGVVIYGADGYMVKVKSDLYRQSKRLRPVLENILLRGKPVPQDGSERSQLVRAVLAAIPREQLVYHQSAFDRDAVDMTHVTQWLAGHGNGQETAS</sequence>
<name>A0A395XF92_9BIFI</name>
<dbReference type="InterPro" id="IPR027417">
    <property type="entry name" value="P-loop_NTPase"/>
</dbReference>
<protein>
    <recommendedName>
        <fullName evidence="1">T4 RNA ligase 1-like N-terminal domain-containing protein</fullName>
    </recommendedName>
</protein>
<evidence type="ECO:0000259" key="1">
    <source>
        <dbReference type="Pfam" id="PF09511"/>
    </source>
</evidence>
<dbReference type="PANTHER" id="PTHR32004:SF1">
    <property type="entry name" value="TRNA LIGASE"/>
    <property type="match status" value="1"/>
</dbReference>
<dbReference type="PANTHER" id="PTHR32004">
    <property type="entry name" value="TRNA LIGASE"/>
    <property type="match status" value="1"/>
</dbReference>
<dbReference type="Pfam" id="PF09511">
    <property type="entry name" value="RNA_lig_T4_1"/>
    <property type="match status" value="1"/>
</dbReference>
<comment type="caution">
    <text evidence="2">The sequence shown here is derived from an EMBL/GenBank/DDBJ whole genome shotgun (WGS) entry which is preliminary data.</text>
</comment>
<dbReference type="Proteomes" id="UP000265970">
    <property type="component" value="Unassembled WGS sequence"/>
</dbReference>
<dbReference type="Pfam" id="PF13671">
    <property type="entry name" value="AAA_33"/>
    <property type="match status" value="1"/>
</dbReference>
<dbReference type="Gene3D" id="3.40.50.300">
    <property type="entry name" value="P-loop containing nucleotide triphosphate hydrolases"/>
    <property type="match status" value="1"/>
</dbReference>
<feature type="domain" description="T4 RNA ligase 1-like N-terminal" evidence="1">
    <location>
        <begin position="303"/>
        <end position="504"/>
    </location>
</feature>
<dbReference type="SUPFAM" id="SSF52540">
    <property type="entry name" value="P-loop containing nucleoside triphosphate hydrolases"/>
    <property type="match status" value="1"/>
</dbReference>
<dbReference type="EMBL" id="QRZV01000004">
    <property type="protein sequence ID" value="RGW08612.1"/>
    <property type="molecule type" value="Genomic_DNA"/>
</dbReference>
<proteinExistence type="predicted"/>
<reference evidence="2 3" key="1">
    <citation type="submission" date="2018-08" db="EMBL/GenBank/DDBJ databases">
        <title>A genome reference for cultivated species of the human gut microbiota.</title>
        <authorList>
            <person name="Zou Y."/>
            <person name="Xue W."/>
            <person name="Luo G."/>
        </authorList>
    </citation>
    <scope>NUCLEOTIDE SEQUENCE [LARGE SCALE GENOMIC DNA]</scope>
    <source>
        <strain evidence="2 3">AF13-3LB</strain>
    </source>
</reference>
<dbReference type="RefSeq" id="WP_118239487.1">
    <property type="nucleotide sequence ID" value="NZ_QRZV01000004.1"/>
</dbReference>
<dbReference type="GO" id="GO:0006388">
    <property type="term" value="P:tRNA splicing, via endonucleolytic cleavage and ligation"/>
    <property type="evidence" value="ECO:0007669"/>
    <property type="project" value="TreeGrafter"/>
</dbReference>
<accession>A0A395XF92</accession>
<evidence type="ECO:0000313" key="3">
    <source>
        <dbReference type="Proteomes" id="UP000265970"/>
    </source>
</evidence>
<dbReference type="InterPro" id="IPR019039">
    <property type="entry name" value="T4-Rnl1-like_N"/>
</dbReference>
<evidence type="ECO:0000313" key="2">
    <source>
        <dbReference type="EMBL" id="RGW08612.1"/>
    </source>
</evidence>
<dbReference type="GO" id="GO:0003972">
    <property type="term" value="F:RNA ligase (ATP) activity"/>
    <property type="evidence" value="ECO:0007669"/>
    <property type="project" value="TreeGrafter"/>
</dbReference>
<organism evidence="2 3">
    <name type="scientific">Bifidobacterium pseudolongum</name>
    <dbReference type="NCBI Taxonomy" id="1694"/>
    <lineage>
        <taxon>Bacteria</taxon>
        <taxon>Bacillati</taxon>
        <taxon>Actinomycetota</taxon>
        <taxon>Actinomycetes</taxon>
        <taxon>Bifidobacteriales</taxon>
        <taxon>Bifidobacteriaceae</taxon>
        <taxon>Bifidobacterium</taxon>
    </lineage>
</organism>
<dbReference type="AlphaFoldDB" id="A0A395XF92"/>
<gene>
    <name evidence="2" type="ORF">DWV92_07165</name>
</gene>